<feature type="domain" description="Peptidase M28" evidence="23">
    <location>
        <begin position="299"/>
        <end position="486"/>
    </location>
</feature>
<dbReference type="Pfam" id="PF04389">
    <property type="entry name" value="Peptidase_M28"/>
    <property type="match status" value="1"/>
</dbReference>
<evidence type="ECO:0000256" key="5">
    <source>
        <dbReference type="ARBA" id="ARBA00006824"/>
    </source>
</evidence>
<comment type="similarity">
    <text evidence="5">Belongs to the peroxisomal membrane protein PXMP2/4 family.</text>
</comment>
<evidence type="ECO:0000256" key="9">
    <source>
        <dbReference type="ARBA" id="ARBA00022801"/>
    </source>
</evidence>
<keyword evidence="7 19" id="KW-0812">Transmembrane</keyword>
<evidence type="ECO:0000256" key="16">
    <source>
        <dbReference type="ARBA" id="ARBA00052003"/>
    </source>
</evidence>
<evidence type="ECO:0000259" key="21">
    <source>
        <dbReference type="Pfam" id="PF02225"/>
    </source>
</evidence>
<keyword evidence="14 19" id="KW-0472">Membrane</keyword>
<keyword evidence="9" id="KW-0378">Hydrolase</keyword>
<evidence type="ECO:0000256" key="7">
    <source>
        <dbReference type="ARBA" id="ARBA00022692"/>
    </source>
</evidence>
<feature type="transmembrane region" description="Helical" evidence="19">
    <location>
        <begin position="867"/>
        <end position="888"/>
    </location>
</feature>
<reference evidence="24" key="1">
    <citation type="submission" date="2021-01" db="EMBL/GenBank/DDBJ databases">
        <authorList>
            <consortium name="Genoscope - CEA"/>
            <person name="William W."/>
        </authorList>
    </citation>
    <scope>NUCLEOTIDE SEQUENCE</scope>
</reference>
<evidence type="ECO:0000256" key="17">
    <source>
        <dbReference type="ARBA" id="ARBA00066561"/>
    </source>
</evidence>
<evidence type="ECO:0000256" key="8">
    <source>
        <dbReference type="ARBA" id="ARBA00022723"/>
    </source>
</evidence>
<dbReference type="Pfam" id="PF04117">
    <property type="entry name" value="Mpv17_PMP22"/>
    <property type="match status" value="1"/>
</dbReference>
<keyword evidence="12 19" id="KW-1133">Transmembrane helix</keyword>
<evidence type="ECO:0000256" key="3">
    <source>
        <dbReference type="ARBA" id="ARBA00004648"/>
    </source>
</evidence>
<feature type="transmembrane region" description="Helical" evidence="19">
    <location>
        <begin position="908"/>
        <end position="926"/>
    </location>
</feature>
<dbReference type="GO" id="GO:0006508">
    <property type="term" value="P:proteolysis"/>
    <property type="evidence" value="ECO:0007669"/>
    <property type="project" value="UniProtKB-KW"/>
</dbReference>
<gene>
    <name evidence="24" type="ORF">DARMORV10_C09P56420.1</name>
</gene>
<dbReference type="GO" id="GO:0010075">
    <property type="term" value="P:regulation of meristem growth"/>
    <property type="evidence" value="ECO:0007669"/>
    <property type="project" value="UniProtKB-ARBA"/>
</dbReference>
<dbReference type="InterPro" id="IPR007365">
    <property type="entry name" value="TFR-like_dimer_dom"/>
</dbReference>
<evidence type="ECO:0000256" key="2">
    <source>
        <dbReference type="ARBA" id="ARBA00004141"/>
    </source>
</evidence>
<evidence type="ECO:0000256" key="14">
    <source>
        <dbReference type="ARBA" id="ARBA00023136"/>
    </source>
</evidence>
<keyword evidence="10" id="KW-0862">Zinc</keyword>
<dbReference type="FunFam" id="1.20.930.40:FF:000001">
    <property type="entry name" value="N-acetylated-alpha-linked acidic dipeptidase 2"/>
    <property type="match status" value="1"/>
</dbReference>
<name>A0A816J3U2_BRANA</name>
<dbReference type="InterPro" id="IPR007484">
    <property type="entry name" value="Peptidase_M28"/>
</dbReference>
<dbReference type="InterPro" id="IPR036757">
    <property type="entry name" value="TFR-like_dimer_dom_sf"/>
</dbReference>
<dbReference type="Gene3D" id="1.20.930.40">
    <property type="entry name" value="Transferrin receptor-like, dimerisation domain"/>
    <property type="match status" value="1"/>
</dbReference>
<evidence type="ECO:0000256" key="1">
    <source>
        <dbReference type="ARBA" id="ARBA00001947"/>
    </source>
</evidence>
<comment type="similarity">
    <text evidence="4">Belongs to the peptidase M28 family. M28B subfamily.</text>
</comment>
<dbReference type="SUPFAM" id="SSF53187">
    <property type="entry name" value="Zn-dependent exopeptidases"/>
    <property type="match status" value="1"/>
</dbReference>
<evidence type="ECO:0000259" key="23">
    <source>
        <dbReference type="Pfam" id="PF04389"/>
    </source>
</evidence>
<dbReference type="Pfam" id="PF04253">
    <property type="entry name" value="TFR_dimer"/>
    <property type="match status" value="1"/>
</dbReference>
<dbReference type="CDD" id="cd02121">
    <property type="entry name" value="PA_GCPII_like"/>
    <property type="match status" value="1"/>
</dbReference>
<dbReference type="Proteomes" id="UP001295469">
    <property type="component" value="Chromosome C09"/>
</dbReference>
<keyword evidence="11" id="KW-0735">Signal-anchor</keyword>
<evidence type="ECO:0000256" key="11">
    <source>
        <dbReference type="ARBA" id="ARBA00022968"/>
    </source>
</evidence>
<accession>A0A816J3U2</accession>
<evidence type="ECO:0000256" key="10">
    <source>
        <dbReference type="ARBA" id="ARBA00022833"/>
    </source>
</evidence>
<evidence type="ECO:0000256" key="15">
    <source>
        <dbReference type="ARBA" id="ARBA00023180"/>
    </source>
</evidence>
<feature type="domain" description="Transferrin receptor-like dimerisation" evidence="22">
    <location>
        <begin position="571"/>
        <end position="688"/>
    </location>
</feature>
<comment type="catalytic activity">
    <reaction evidence="16">
        <text>Release of an unsubstituted, C-terminal glutamyl residue, typically from Ac-Asp-Glu or folylpoly-gamma-glutamates.</text>
        <dbReference type="EC" id="3.4.17.21"/>
    </reaction>
</comment>
<dbReference type="Gene3D" id="3.40.630.10">
    <property type="entry name" value="Zn peptidases"/>
    <property type="match status" value="1"/>
</dbReference>
<feature type="signal peptide" evidence="20">
    <location>
        <begin position="1"/>
        <end position="21"/>
    </location>
</feature>
<dbReference type="InterPro" id="IPR046450">
    <property type="entry name" value="PA_dom_sf"/>
</dbReference>
<dbReference type="CDD" id="cd08022">
    <property type="entry name" value="M28_PSMA_like"/>
    <property type="match status" value="1"/>
</dbReference>
<dbReference type="Gene3D" id="3.50.30.30">
    <property type="match status" value="1"/>
</dbReference>
<dbReference type="Pfam" id="PF02225">
    <property type="entry name" value="PA"/>
    <property type="match status" value="1"/>
</dbReference>
<proteinExistence type="inferred from homology"/>
<evidence type="ECO:0000256" key="19">
    <source>
        <dbReference type="SAM" id="Phobius"/>
    </source>
</evidence>
<dbReference type="InterPro" id="IPR039373">
    <property type="entry name" value="Peptidase_M28B"/>
</dbReference>
<dbReference type="InterPro" id="IPR007248">
    <property type="entry name" value="Mpv17_PMP22"/>
</dbReference>
<keyword evidence="13" id="KW-0482">Metalloprotease</keyword>
<dbReference type="PANTHER" id="PTHR10404:SF46">
    <property type="entry name" value="VACUOLAR PROTEIN SORTING-ASSOCIATED PROTEIN 70"/>
    <property type="match status" value="1"/>
</dbReference>
<comment type="cofactor">
    <cofactor evidence="1">
        <name>Zn(2+)</name>
        <dbReference type="ChEBI" id="CHEBI:29105"/>
    </cofactor>
</comment>
<evidence type="ECO:0000313" key="24">
    <source>
        <dbReference type="EMBL" id="CAF1777535.1"/>
    </source>
</evidence>
<dbReference type="EMBL" id="HG994373">
    <property type="protein sequence ID" value="CAF1777535.1"/>
    <property type="molecule type" value="Genomic_DNA"/>
</dbReference>
<evidence type="ECO:0000256" key="13">
    <source>
        <dbReference type="ARBA" id="ARBA00023049"/>
    </source>
</evidence>
<comment type="subcellular location">
    <subcellularLocation>
        <location evidence="3">Endoplasmic reticulum membrane</location>
        <topology evidence="3">Single-pass type II membrane protein</topology>
    </subcellularLocation>
    <subcellularLocation>
        <location evidence="2">Membrane</location>
        <topology evidence="2">Multi-pass membrane protein</topology>
    </subcellularLocation>
</comment>
<dbReference type="PANTHER" id="PTHR10404">
    <property type="entry name" value="N-ACETYLATED-ALPHA-LINKED ACIDIC DIPEPTIDASE"/>
    <property type="match status" value="1"/>
</dbReference>
<evidence type="ECO:0000256" key="20">
    <source>
        <dbReference type="SAM" id="SignalP"/>
    </source>
</evidence>
<dbReference type="InterPro" id="IPR003137">
    <property type="entry name" value="PA_domain"/>
</dbReference>
<dbReference type="SUPFAM" id="SSF52025">
    <property type="entry name" value="PA domain"/>
    <property type="match status" value="1"/>
</dbReference>
<dbReference type="GO" id="GO:0005789">
    <property type="term" value="C:endoplasmic reticulum membrane"/>
    <property type="evidence" value="ECO:0007669"/>
    <property type="project" value="UniProtKB-SubCell"/>
</dbReference>
<evidence type="ECO:0000256" key="4">
    <source>
        <dbReference type="ARBA" id="ARBA00005634"/>
    </source>
</evidence>
<dbReference type="EC" id="3.4.17.21" evidence="17"/>
<dbReference type="GO" id="GO:0004181">
    <property type="term" value="F:metallocarboxypeptidase activity"/>
    <property type="evidence" value="ECO:0007669"/>
    <property type="project" value="UniProtKB-EC"/>
</dbReference>
<evidence type="ECO:0000256" key="6">
    <source>
        <dbReference type="ARBA" id="ARBA00022670"/>
    </source>
</evidence>
<feature type="domain" description="PA" evidence="21">
    <location>
        <begin position="143"/>
        <end position="218"/>
    </location>
</feature>
<keyword evidence="8" id="KW-0479">Metal-binding</keyword>
<evidence type="ECO:0000256" key="18">
    <source>
        <dbReference type="SAM" id="MobiDB-lite"/>
    </source>
</evidence>
<evidence type="ECO:0000256" key="12">
    <source>
        <dbReference type="ARBA" id="ARBA00022989"/>
    </source>
</evidence>
<keyword evidence="15" id="KW-0325">Glycoprotein</keyword>
<keyword evidence="20" id="KW-0732">Signal</keyword>
<feature type="chain" id="PRO_5032544195" description="glutamate carboxypeptidase II" evidence="20">
    <location>
        <begin position="22"/>
        <end position="994"/>
    </location>
</feature>
<dbReference type="GO" id="GO:0046872">
    <property type="term" value="F:metal ion binding"/>
    <property type="evidence" value="ECO:0007669"/>
    <property type="project" value="UniProtKB-KW"/>
</dbReference>
<dbReference type="AlphaFoldDB" id="A0A816J3U2"/>
<sequence length="994" mass="108060">MSKPTAALVFLIAAFSYFLFSPSPKPHYYHTLFLSSPFSDNASIASNLRTLTRRPHVAGSLANAEAASHVLSSFASSSLKPRVAAYKVSLTYPVHRSLSLTPTESSKSIITFSLEQEHLGDNPYADEVTPTFHAYAKSGDVSGPAAYANYGRVEDFAGLNVSGAVVVARYGKIYRGDIVRNAYEAGAVGVVIYTDERDYGGEECFPESRWMPPSGVQVGTVYNGLGDPTTPGWASVDGCERLSEEEVELRGDSPGIPSLPISAADAEVILKSVVGGVGPGPGILNLSYVGKTVLAEIENVIGVIEGGEEPDRYVILGNHRDAWTFGAVDPNSGTAVLLEIAQRLDKLQKRGWKPRRTIILCNWDAEEYALIGSTEWVEDNRQMLASRAVAYLNADCAVSGPGFRASATPQLDDLIKQVAKEVRDPDNTTQSIYESWIRSNNSGVIGRLGSGASDYASFVQHVGVPVVDMLFGGGYPVYHSMYDDFTWMEKFGDPMFHRHVAIASVLGMVALRLADDEFLPFNYTSYASELKVSEHESKQLMRESIAVVVYVYLCKQKSAEDLEEEMLAHSIDISPLIKSIQDLSTAAQEINIEKEEGVKGALRVREVNDRLMMAERALTDRDGLSGRTWYKHLVYGPSKYDDYGSKSFPGVDDAIDNAKRVKTKASWEHVQHEIWRVSRAIRHASLVLKAEVHVISPSTTVTVQLKSFRPDETTMLSDATFTRRTPLTLSSLGVSGNHNRKILTGDGSSRALSFGYKHGSLSSARINWSGRFGTGFGHLVRVSSVSGGGSGGSGGIGGSGGDSSGGGGEDSGGNGNKWSFLSWYLALLSDYPVLTKSVTSALLTLIGDLICQLTINKTSSLDKKRTLTFTILGFGLVGPALHFWYLYLSKVVTASGLSGAVLRLLLDQFVFAPVFVGVFLSAVVTLEGKPSNVIPKLKQEWTGAVLANWQLWIPFQFLNFRFVPQNFQVLASNVVALAWNVILSFKAHKEVVPK</sequence>
<organism evidence="24">
    <name type="scientific">Brassica napus</name>
    <name type="common">Rape</name>
    <dbReference type="NCBI Taxonomy" id="3708"/>
    <lineage>
        <taxon>Eukaryota</taxon>
        <taxon>Viridiplantae</taxon>
        <taxon>Streptophyta</taxon>
        <taxon>Embryophyta</taxon>
        <taxon>Tracheophyta</taxon>
        <taxon>Spermatophyta</taxon>
        <taxon>Magnoliopsida</taxon>
        <taxon>eudicotyledons</taxon>
        <taxon>Gunneridae</taxon>
        <taxon>Pentapetalae</taxon>
        <taxon>rosids</taxon>
        <taxon>malvids</taxon>
        <taxon>Brassicales</taxon>
        <taxon>Brassicaceae</taxon>
        <taxon>Brassiceae</taxon>
        <taxon>Brassica</taxon>
    </lineage>
</organism>
<evidence type="ECO:0000259" key="22">
    <source>
        <dbReference type="Pfam" id="PF04253"/>
    </source>
</evidence>
<dbReference type="SUPFAM" id="SSF47672">
    <property type="entry name" value="Transferrin receptor-like dimerisation domain"/>
    <property type="match status" value="1"/>
</dbReference>
<dbReference type="FunFam" id="3.40.630.10:FF:000164">
    <property type="entry name" value="Os01g0740650 protein"/>
    <property type="match status" value="1"/>
</dbReference>
<feature type="region of interest" description="Disordered" evidence="18">
    <location>
        <begin position="788"/>
        <end position="811"/>
    </location>
</feature>
<keyword evidence="6" id="KW-0645">Protease</keyword>
<protein>
    <recommendedName>
        <fullName evidence="17">glutamate carboxypeptidase II</fullName>
        <ecNumber evidence="17">3.4.17.21</ecNumber>
    </recommendedName>
</protein>